<evidence type="ECO:0000313" key="4">
    <source>
        <dbReference type="Proteomes" id="UP000800039"/>
    </source>
</evidence>
<keyword evidence="4" id="KW-1185">Reference proteome</keyword>
<keyword evidence="1" id="KW-0472">Membrane</keyword>
<feature type="transmembrane region" description="Helical" evidence="1">
    <location>
        <begin position="115"/>
        <end position="134"/>
    </location>
</feature>
<organism evidence="3 4">
    <name type="scientific">Cucurbitaria berberidis CBS 394.84</name>
    <dbReference type="NCBI Taxonomy" id="1168544"/>
    <lineage>
        <taxon>Eukaryota</taxon>
        <taxon>Fungi</taxon>
        <taxon>Dikarya</taxon>
        <taxon>Ascomycota</taxon>
        <taxon>Pezizomycotina</taxon>
        <taxon>Dothideomycetes</taxon>
        <taxon>Pleosporomycetidae</taxon>
        <taxon>Pleosporales</taxon>
        <taxon>Pleosporineae</taxon>
        <taxon>Cucurbitariaceae</taxon>
        <taxon>Cucurbitaria</taxon>
    </lineage>
</organism>
<dbReference type="Gene3D" id="3.40.50.720">
    <property type="entry name" value="NAD(P)-binding Rossmann-like Domain"/>
    <property type="match status" value="1"/>
</dbReference>
<proteinExistence type="predicted"/>
<evidence type="ECO:0000256" key="1">
    <source>
        <dbReference type="SAM" id="Phobius"/>
    </source>
</evidence>
<evidence type="ECO:0000259" key="2">
    <source>
        <dbReference type="Pfam" id="PF01073"/>
    </source>
</evidence>
<dbReference type="SUPFAM" id="SSF51735">
    <property type="entry name" value="NAD(P)-binding Rossmann-fold domains"/>
    <property type="match status" value="1"/>
</dbReference>
<dbReference type="Proteomes" id="UP000800039">
    <property type="component" value="Unassembled WGS sequence"/>
</dbReference>
<comment type="caution">
    <text evidence="3">The sequence shown here is derived from an EMBL/GenBank/DDBJ whole genome shotgun (WGS) entry which is preliminary data.</text>
</comment>
<dbReference type="OrthoDB" id="10058185at2759"/>
<dbReference type="Pfam" id="PF01073">
    <property type="entry name" value="3Beta_HSD"/>
    <property type="match status" value="1"/>
</dbReference>
<dbReference type="RefSeq" id="XP_040789452.1">
    <property type="nucleotide sequence ID" value="XM_040936512.1"/>
</dbReference>
<evidence type="ECO:0000313" key="3">
    <source>
        <dbReference type="EMBL" id="KAF1846889.1"/>
    </source>
</evidence>
<dbReference type="AlphaFoldDB" id="A0A9P4LA59"/>
<dbReference type="EMBL" id="ML976615">
    <property type="protein sequence ID" value="KAF1846889.1"/>
    <property type="molecule type" value="Genomic_DNA"/>
</dbReference>
<keyword evidence="1" id="KW-1133">Transmembrane helix</keyword>
<keyword evidence="1" id="KW-0812">Transmembrane</keyword>
<reference evidence="3" key="1">
    <citation type="submission" date="2020-01" db="EMBL/GenBank/DDBJ databases">
        <authorList>
            <consortium name="DOE Joint Genome Institute"/>
            <person name="Haridas S."/>
            <person name="Albert R."/>
            <person name="Binder M."/>
            <person name="Bloem J."/>
            <person name="Labutti K."/>
            <person name="Salamov A."/>
            <person name="Andreopoulos B."/>
            <person name="Baker S.E."/>
            <person name="Barry K."/>
            <person name="Bills G."/>
            <person name="Bluhm B.H."/>
            <person name="Cannon C."/>
            <person name="Castanera R."/>
            <person name="Culley D.E."/>
            <person name="Daum C."/>
            <person name="Ezra D."/>
            <person name="Gonzalez J.B."/>
            <person name="Henrissat B."/>
            <person name="Kuo A."/>
            <person name="Liang C."/>
            <person name="Lipzen A."/>
            <person name="Lutzoni F."/>
            <person name="Magnuson J."/>
            <person name="Mondo S."/>
            <person name="Nolan M."/>
            <person name="Ohm R."/>
            <person name="Pangilinan J."/>
            <person name="Park H.-J."/>
            <person name="Ramirez L."/>
            <person name="Alfaro M."/>
            <person name="Sun H."/>
            <person name="Tritt A."/>
            <person name="Yoshinaga Y."/>
            <person name="Zwiers L.-H."/>
            <person name="Turgeon B.G."/>
            <person name="Goodwin S.B."/>
            <person name="Spatafora J.W."/>
            <person name="Crous P.W."/>
            <person name="Grigoriev I.V."/>
        </authorList>
    </citation>
    <scope>NUCLEOTIDE SEQUENCE</scope>
    <source>
        <strain evidence="3">CBS 394.84</strain>
    </source>
</reference>
<accession>A0A9P4LA59</accession>
<protein>
    <recommendedName>
        <fullName evidence="2">3-beta hydroxysteroid dehydrogenase/isomerase domain-containing protein</fullName>
    </recommendedName>
</protein>
<name>A0A9P4LA59_9PLEO</name>
<dbReference type="InterPro" id="IPR036291">
    <property type="entry name" value="NAD(P)-bd_dom_sf"/>
</dbReference>
<dbReference type="GO" id="GO:0006694">
    <property type="term" value="P:steroid biosynthetic process"/>
    <property type="evidence" value="ECO:0007669"/>
    <property type="project" value="InterPro"/>
</dbReference>
<sequence>MLTASIRPATIYGAGDGMMTMYLTSQALNGRAKYRLGTGPYLYDSTYVENGTHAQMLLARALVKAAASAPLSADTKVEGEAFFVTNDEHIPFWDLHRLVAEVAGLPIKDEDVRCIPIWLVMTIVSFAEWTYWIFSLGRK</sequence>
<dbReference type="GeneID" id="63853762"/>
<feature type="domain" description="3-beta hydroxysteroid dehydrogenase/isomerase" evidence="2">
    <location>
        <begin position="1"/>
        <end position="107"/>
    </location>
</feature>
<gene>
    <name evidence="3" type="ORF">K460DRAFT_402258</name>
</gene>
<dbReference type="GO" id="GO:0016616">
    <property type="term" value="F:oxidoreductase activity, acting on the CH-OH group of donors, NAD or NADP as acceptor"/>
    <property type="evidence" value="ECO:0007669"/>
    <property type="project" value="InterPro"/>
</dbReference>
<dbReference type="InterPro" id="IPR002225">
    <property type="entry name" value="3Beta_OHSteriod_DH/Estase"/>
</dbReference>